<protein>
    <recommendedName>
        <fullName evidence="5">BTB domain-containing protein</fullName>
    </recommendedName>
</protein>
<dbReference type="Proteomes" id="UP000816034">
    <property type="component" value="Unassembled WGS sequence"/>
</dbReference>
<proteinExistence type="predicted"/>
<evidence type="ECO:0000313" key="4">
    <source>
        <dbReference type="Proteomes" id="UP000816034"/>
    </source>
</evidence>
<evidence type="ECO:0000256" key="2">
    <source>
        <dbReference type="SAM" id="Phobius"/>
    </source>
</evidence>
<feature type="compositionally biased region" description="Basic residues" evidence="1">
    <location>
        <begin position="1"/>
        <end position="13"/>
    </location>
</feature>
<keyword evidence="2" id="KW-1133">Transmembrane helix</keyword>
<evidence type="ECO:0000256" key="1">
    <source>
        <dbReference type="SAM" id="MobiDB-lite"/>
    </source>
</evidence>
<gene>
    <name evidence="3" type="ORF">C9374_005573</name>
</gene>
<evidence type="ECO:0008006" key="5">
    <source>
        <dbReference type="Google" id="ProtNLM"/>
    </source>
</evidence>
<feature type="region of interest" description="Disordered" evidence="1">
    <location>
        <begin position="1"/>
        <end position="36"/>
    </location>
</feature>
<comment type="caution">
    <text evidence="3">The sequence shown here is derived from an EMBL/GenBank/DDBJ whole genome shotgun (WGS) entry which is preliminary data.</text>
</comment>
<dbReference type="RefSeq" id="XP_044548050.1">
    <property type="nucleotide sequence ID" value="XM_044695338.1"/>
</dbReference>
<dbReference type="GeneID" id="68098028"/>
<accession>A0AA88KNA7</accession>
<feature type="transmembrane region" description="Helical" evidence="2">
    <location>
        <begin position="61"/>
        <end position="78"/>
    </location>
</feature>
<organism evidence="3 4">
    <name type="scientific">Naegleria lovaniensis</name>
    <name type="common">Amoeba</name>
    <dbReference type="NCBI Taxonomy" id="51637"/>
    <lineage>
        <taxon>Eukaryota</taxon>
        <taxon>Discoba</taxon>
        <taxon>Heterolobosea</taxon>
        <taxon>Tetramitia</taxon>
        <taxon>Eutetramitia</taxon>
        <taxon>Vahlkampfiidae</taxon>
        <taxon>Naegleria</taxon>
    </lineage>
</organism>
<sequence>MTSSRTLRKSNHHNSKDHVDEQQKQDLHTSDEGGIVNTLNNSSHSTTVLSFDFSHVNNKHTISVLLILLIFVLGWKWLDGGFSSHSYLNWKPLSRSLKLMNQLKGHDQLFNTSLMAFKPLISKITPSFHNHVLQNQKFVETLKVGNETTVLQDLIDMSIYGGPEVQCNHMDTALIVLFILNRAEGDFMSLKSKCLQFVKDSIRFENILDILDRINAFIQRDEESHSKSSISLKKLTILDQLKEYCLDFLGTNSDQLGYEKFVENDPRMIQYFKPAFKRKKIRALNLTEIVHPVESHPMSVLFKTGFEGDLEFHLSNRKIVKAHKTVLLNSNYTELHGLILNNNSTIVKENEEMEYLLQYCYGFLDRVPPRLLIPVIKKAHQYGMKELIHLLQPLLQITVRNFFEWSHELKDVMDDLSLRKQFAEFGAQYGQSLFTVAKNFNYLKTLHSELKNDIIIAYSNQEKH</sequence>
<keyword evidence="2" id="KW-0472">Membrane</keyword>
<keyword evidence="2" id="KW-0812">Transmembrane</keyword>
<dbReference type="InterPro" id="IPR011333">
    <property type="entry name" value="SKP1/BTB/POZ_sf"/>
</dbReference>
<name>A0AA88KNA7_NAELO</name>
<dbReference type="SUPFAM" id="SSF54695">
    <property type="entry name" value="POZ domain"/>
    <property type="match status" value="1"/>
</dbReference>
<dbReference type="EMBL" id="PYSW02000024">
    <property type="protein sequence ID" value="KAG2382371.1"/>
    <property type="molecule type" value="Genomic_DNA"/>
</dbReference>
<keyword evidence="4" id="KW-1185">Reference proteome</keyword>
<reference evidence="3 4" key="1">
    <citation type="journal article" date="2018" name="BMC Genomics">
        <title>The genome of Naegleria lovaniensis, the basis for a comparative approach to unravel pathogenicity factors of the human pathogenic amoeba N. fowleri.</title>
        <authorList>
            <person name="Liechti N."/>
            <person name="Schurch N."/>
            <person name="Bruggmann R."/>
            <person name="Wittwer M."/>
        </authorList>
    </citation>
    <scope>NUCLEOTIDE SEQUENCE [LARGE SCALE GENOMIC DNA]</scope>
    <source>
        <strain evidence="3 4">ATCC 30569</strain>
    </source>
</reference>
<feature type="compositionally biased region" description="Basic and acidic residues" evidence="1">
    <location>
        <begin position="14"/>
        <end position="31"/>
    </location>
</feature>
<dbReference type="AlphaFoldDB" id="A0AA88KNA7"/>
<evidence type="ECO:0000313" key="3">
    <source>
        <dbReference type="EMBL" id="KAG2382371.1"/>
    </source>
</evidence>